<dbReference type="EMBL" id="CP002207">
    <property type="protein sequence ID" value="ADP34916.1"/>
    <property type="molecule type" value="Genomic_DNA"/>
</dbReference>
<evidence type="ECO:0000313" key="3">
    <source>
        <dbReference type="Proteomes" id="UP000006867"/>
    </source>
</evidence>
<dbReference type="RefSeq" id="WP_003327990.1">
    <property type="nucleotide sequence ID" value="NC_014639.1"/>
</dbReference>
<gene>
    <name evidence="2" type="ordered locus">BATR1942_20005</name>
</gene>
<keyword evidence="3" id="KW-1185">Reference proteome</keyword>
<dbReference type="InterPro" id="IPR036915">
    <property type="entry name" value="Cyclin-like_sf"/>
</dbReference>
<dbReference type="Gene3D" id="3.10.450.50">
    <property type="match status" value="1"/>
</dbReference>
<dbReference type="Pfam" id="PF02810">
    <property type="entry name" value="SEC-C"/>
    <property type="match status" value="1"/>
</dbReference>
<name>A0ABM5M3Y2_BACA1</name>
<protein>
    <recommendedName>
        <fullName evidence="1">HTH psq-type domain-containing protein</fullName>
    </recommendedName>
</protein>
<dbReference type="SUPFAM" id="SSF47954">
    <property type="entry name" value="Cyclin-like"/>
    <property type="match status" value="1"/>
</dbReference>
<dbReference type="Pfam" id="PF05225">
    <property type="entry name" value="HTH_psq"/>
    <property type="match status" value="1"/>
</dbReference>
<evidence type="ECO:0000259" key="1">
    <source>
        <dbReference type="Pfam" id="PF05225"/>
    </source>
</evidence>
<organism evidence="2 3">
    <name type="scientific">Bacillus atrophaeus (strain 1942)</name>
    <dbReference type="NCBI Taxonomy" id="720555"/>
    <lineage>
        <taxon>Bacteria</taxon>
        <taxon>Bacillati</taxon>
        <taxon>Bacillota</taxon>
        <taxon>Bacilli</taxon>
        <taxon>Bacillales</taxon>
        <taxon>Bacillaceae</taxon>
        <taxon>Bacillus</taxon>
    </lineage>
</organism>
<evidence type="ECO:0000313" key="2">
    <source>
        <dbReference type="EMBL" id="ADP34916.1"/>
    </source>
</evidence>
<dbReference type="SUPFAM" id="SSF103642">
    <property type="entry name" value="Sec-C motif"/>
    <property type="match status" value="1"/>
</dbReference>
<accession>A0ABM5M3Y2</accession>
<dbReference type="InterPro" id="IPR004027">
    <property type="entry name" value="SEC_C_motif"/>
</dbReference>
<dbReference type="Proteomes" id="UP000006867">
    <property type="component" value="Chromosome"/>
</dbReference>
<proteinExistence type="predicted"/>
<feature type="domain" description="HTH psq-type" evidence="1">
    <location>
        <begin position="293"/>
        <end position="341"/>
    </location>
</feature>
<reference evidence="2 3" key="1">
    <citation type="journal article" date="2011" name="Front. Microbiol.">
        <title>Genomic signatures of strain selection and enhancement in Bacillus atrophaeus var. globigii, a historical biowarfare simulant.</title>
        <authorList>
            <person name="Gibbons H.S."/>
            <person name="Broomall S.M."/>
            <person name="McNew L.A."/>
            <person name="Daligault H."/>
            <person name="Chapman C."/>
            <person name="Bruce D."/>
            <person name="Karavis M."/>
            <person name="Krepps M."/>
            <person name="McGregor P.A."/>
            <person name="Hong C."/>
            <person name="Park K.H."/>
            <person name="Akmal A."/>
            <person name="Feldman A."/>
            <person name="Lin J.S."/>
            <person name="Chang W.E."/>
            <person name="Higgs B.W."/>
            <person name="Demirev P."/>
            <person name="Lindquist J."/>
            <person name="Liem A."/>
            <person name="Fochler E."/>
            <person name="Read T.D."/>
            <person name="Tapia R."/>
            <person name="Johnson S."/>
            <person name="Bishop-Lilly K.A."/>
            <person name="Detter C."/>
            <person name="Han C."/>
            <person name="Sozhamannan S."/>
            <person name="Rosenzweig C.N."/>
            <person name="Skowronski E.W."/>
        </authorList>
    </citation>
    <scope>NUCLEOTIDE SEQUENCE [LARGE SCALE GENOMIC DNA]</scope>
    <source>
        <strain evidence="2 3">1942</strain>
    </source>
</reference>
<dbReference type="InterPro" id="IPR007889">
    <property type="entry name" value="HTH_Psq"/>
</dbReference>
<sequence length="355" mass="39821">MGKVKRNAPCPCGSGKKYKKCCGSKVVDFPAEMAAKEAKQIQEDLMEYAFTVHRESISAFINQYDILSAMDRQTKDISVFNLGIWGIFFHPLAGNQTIFEDYLQKKADSITRPKTRELVESWKSMTPALLLLKEMDETVIQFEDVVTKKQFNVEMDVKKQELPPLGSLILGYPIHEAEKAEFFMQFTIFPAKRTDALISKVMKIADPALQKGKTPESFMKEDFQQVLFALLGEEEKQPAAEEESIEWANDLEKETALAIEKGMSGEEYPDKLIPAVIGLWKTFCEKKEPVIRKPEAFAAAVEYYVNSISLNGASLSQAKLAKKYGVSASTISSRYKEIESVLKSEADSFAAAITS</sequence>